<dbReference type="CDD" id="cd06587">
    <property type="entry name" value="VOC"/>
    <property type="match status" value="1"/>
</dbReference>
<evidence type="ECO:0000259" key="1">
    <source>
        <dbReference type="PROSITE" id="PS51819"/>
    </source>
</evidence>
<dbReference type="Gene3D" id="3.10.180.10">
    <property type="entry name" value="2,3-Dihydroxybiphenyl 1,2-Dioxygenase, domain 1"/>
    <property type="match status" value="1"/>
</dbReference>
<dbReference type="PROSITE" id="PS51819">
    <property type="entry name" value="VOC"/>
    <property type="match status" value="1"/>
</dbReference>
<gene>
    <name evidence="2" type="ORF">GGQ55_003614</name>
</gene>
<dbReference type="InterPro" id="IPR037523">
    <property type="entry name" value="VOC_core"/>
</dbReference>
<keyword evidence="3" id="KW-1185">Reference proteome</keyword>
<dbReference type="Pfam" id="PF00903">
    <property type="entry name" value="Glyoxalase"/>
    <property type="match status" value="1"/>
</dbReference>
<proteinExistence type="predicted"/>
<comment type="caution">
    <text evidence="2">The sequence shown here is derived from an EMBL/GenBank/DDBJ whole genome shotgun (WGS) entry which is preliminary data.</text>
</comment>
<protein>
    <submittedName>
        <fullName evidence="2">Glyoxylase I family protein</fullName>
    </submittedName>
</protein>
<dbReference type="InterPro" id="IPR004360">
    <property type="entry name" value="Glyas_Fos-R_dOase_dom"/>
</dbReference>
<evidence type="ECO:0000313" key="2">
    <source>
        <dbReference type="EMBL" id="NYJ07336.1"/>
    </source>
</evidence>
<dbReference type="SUPFAM" id="SSF54593">
    <property type="entry name" value="Glyoxalase/Bleomycin resistance protein/Dihydroxybiphenyl dioxygenase"/>
    <property type="match status" value="1"/>
</dbReference>
<name>A0A853CJ24_9ACTN</name>
<reference evidence="2 3" key="1">
    <citation type="submission" date="2020-07" db="EMBL/GenBank/DDBJ databases">
        <title>Sequencing the genomes of 1000 actinobacteria strains.</title>
        <authorList>
            <person name="Klenk H.-P."/>
        </authorList>
    </citation>
    <scope>NUCLEOTIDE SEQUENCE [LARGE SCALE GENOMIC DNA]</scope>
    <source>
        <strain evidence="2 3">DSM 104001</strain>
    </source>
</reference>
<feature type="domain" description="VOC" evidence="1">
    <location>
        <begin position="8"/>
        <end position="127"/>
    </location>
</feature>
<evidence type="ECO:0000313" key="3">
    <source>
        <dbReference type="Proteomes" id="UP000541969"/>
    </source>
</evidence>
<dbReference type="EMBL" id="JACBZT010000001">
    <property type="protein sequence ID" value="NYJ07336.1"/>
    <property type="molecule type" value="Genomic_DNA"/>
</dbReference>
<dbReference type="Proteomes" id="UP000541969">
    <property type="component" value="Unassembled WGS sequence"/>
</dbReference>
<sequence length="145" mass="15071">MTAPPLAGLSHVGLSVADLDAAVAFWSGTMGFEVLDRAPAFALLLYRPNPLVIGLANHDGAVTGPFDERRTGLDHLALAVSDTAALQAWIRRLEEAGIPHSGPVDSEFGAHLNFRGPDAFPVELFVLAPAGLEALGLDPAVTAPA</sequence>
<dbReference type="AlphaFoldDB" id="A0A853CJ24"/>
<accession>A0A853CJ24</accession>
<organism evidence="2 3">
    <name type="scientific">Petropleomorpha daqingensis</name>
    <dbReference type="NCBI Taxonomy" id="2026353"/>
    <lineage>
        <taxon>Bacteria</taxon>
        <taxon>Bacillati</taxon>
        <taxon>Actinomycetota</taxon>
        <taxon>Actinomycetes</taxon>
        <taxon>Geodermatophilales</taxon>
        <taxon>Geodermatophilaceae</taxon>
        <taxon>Petropleomorpha</taxon>
    </lineage>
</organism>
<dbReference type="InterPro" id="IPR029068">
    <property type="entry name" value="Glyas_Bleomycin-R_OHBP_Dase"/>
</dbReference>
<dbReference type="RefSeq" id="WP_179719114.1">
    <property type="nucleotide sequence ID" value="NZ_JACBZT010000001.1"/>
</dbReference>